<dbReference type="SMART" id="SM00336">
    <property type="entry name" value="BBOX"/>
    <property type="match status" value="2"/>
</dbReference>
<dbReference type="Pfam" id="PF00643">
    <property type="entry name" value="zf-B_box"/>
    <property type="match status" value="1"/>
</dbReference>
<dbReference type="PROSITE" id="PS50089">
    <property type="entry name" value="ZF_RING_2"/>
    <property type="match status" value="1"/>
</dbReference>
<dbReference type="InterPro" id="IPR013320">
    <property type="entry name" value="ConA-like_dom_sf"/>
</dbReference>
<dbReference type="GO" id="GO:0008270">
    <property type="term" value="F:zinc ion binding"/>
    <property type="evidence" value="ECO:0007669"/>
    <property type="project" value="UniProtKB-KW"/>
</dbReference>
<evidence type="ECO:0000256" key="5">
    <source>
        <dbReference type="ARBA" id="ARBA00022786"/>
    </source>
</evidence>
<dbReference type="SMART" id="SM00060">
    <property type="entry name" value="FN3"/>
    <property type="match status" value="1"/>
</dbReference>
<dbReference type="AlphaFoldDB" id="A0A9J7L6V2"/>
<dbReference type="InterPro" id="IPR003961">
    <property type="entry name" value="FN3_dom"/>
</dbReference>
<dbReference type="RefSeq" id="XP_035677227.1">
    <property type="nucleotide sequence ID" value="XM_035821334.1"/>
</dbReference>
<dbReference type="Proteomes" id="UP000001554">
    <property type="component" value="Chromosome 5"/>
</dbReference>
<dbReference type="CDD" id="cd19758">
    <property type="entry name" value="Bbox2_MID"/>
    <property type="match status" value="1"/>
</dbReference>
<feature type="domain" description="RING-type" evidence="8">
    <location>
        <begin position="10"/>
        <end position="64"/>
    </location>
</feature>
<evidence type="ECO:0000256" key="7">
    <source>
        <dbReference type="PROSITE-ProRule" id="PRU00024"/>
    </source>
</evidence>
<dbReference type="SMART" id="SM00184">
    <property type="entry name" value="RING"/>
    <property type="match status" value="1"/>
</dbReference>
<dbReference type="InterPro" id="IPR013783">
    <property type="entry name" value="Ig-like_fold"/>
</dbReference>
<proteinExistence type="predicted"/>
<dbReference type="Pfam" id="PF00041">
    <property type="entry name" value="fn3"/>
    <property type="match status" value="1"/>
</dbReference>
<dbReference type="InterPro" id="IPR000315">
    <property type="entry name" value="Znf_B-box"/>
</dbReference>
<keyword evidence="11" id="KW-1185">Reference proteome</keyword>
<dbReference type="Pfam" id="PF22586">
    <property type="entry name" value="ANCHR-like_BBOX"/>
    <property type="match status" value="1"/>
</dbReference>
<evidence type="ECO:0000313" key="12">
    <source>
        <dbReference type="RefSeq" id="XP_035677227.1"/>
    </source>
</evidence>
<dbReference type="InterPro" id="IPR050617">
    <property type="entry name" value="E3_ligase_FN3/SPRY"/>
</dbReference>
<evidence type="ECO:0000313" key="11">
    <source>
        <dbReference type="Proteomes" id="UP000001554"/>
    </source>
</evidence>
<dbReference type="Gene3D" id="3.30.160.60">
    <property type="entry name" value="Classic Zinc Finger"/>
    <property type="match status" value="1"/>
</dbReference>
<feature type="domain" description="B box-type" evidence="9">
    <location>
        <begin position="155"/>
        <end position="197"/>
    </location>
</feature>
<dbReference type="Gene3D" id="2.60.40.10">
    <property type="entry name" value="Immunoglobulins"/>
    <property type="match status" value="1"/>
</dbReference>
<comment type="subcellular location">
    <subcellularLocation>
        <location evidence="1">Cytoplasm</location>
    </subcellularLocation>
</comment>
<dbReference type="GeneID" id="118416248"/>
<dbReference type="InterPro" id="IPR027370">
    <property type="entry name" value="Znf-RING_euk"/>
</dbReference>
<dbReference type="SUPFAM" id="SSF57850">
    <property type="entry name" value="RING/U-box"/>
    <property type="match status" value="1"/>
</dbReference>
<sequence length="505" mass="55970">MESLVEELTCPVCLDLYEQPVLLPCAHSLCKRCAGQVFVSRKPHSQHAWQGMAPKEQHVCPSCRHEFQLPGLGADGLRKNTTLQNIVDRYRKAKNNTAVPKAVPCEMCDGEPPADAVKTCLVCDTSYCEACLSKYHPMKAGLARHALIEASAATPKVLMCTDHVQEKVNMYCKTDECLVCSLCKLVGKHKDHEVAAVSDTFHQKKESIGGRVAGLIQQNAEVECFVGKIQETMTKAGQNCAGIQWRVEAFAQSLTTAIMKRKNELQMRVAMEKDQKLKTLGQQLGQWTDTGTGISAAITEAEALLNEEDPITFLQASKVVEDRIATFKFLEKRKLKTTEQFIHNTLGVSDLEQRVSSLDFMKAPEPPRILTQQCTAGRDYITVRWAAGGKTPVDTYKIWYGKSDQGTGWQQTVSSTFTSLAIQKLEENTSYAVVVVAKNAKGTASSQRVDIKTRRGIVLDYDGGSISYYDQHHNLIKSQTQQFSEPVYPCLDVKDQGGILSLVQD</sequence>
<evidence type="ECO:0000259" key="8">
    <source>
        <dbReference type="PROSITE" id="PS50089"/>
    </source>
</evidence>
<gene>
    <name evidence="12" type="primary">LOC118416248</name>
</gene>
<dbReference type="PANTHER" id="PTHR24099">
    <property type="entry name" value="E3 UBIQUITIN-PROTEIN LIGASE TRIM36-RELATED"/>
    <property type="match status" value="1"/>
</dbReference>
<dbReference type="InterPro" id="IPR013083">
    <property type="entry name" value="Znf_RING/FYVE/PHD"/>
</dbReference>
<dbReference type="GO" id="GO:0005737">
    <property type="term" value="C:cytoplasm"/>
    <property type="evidence" value="ECO:0007669"/>
    <property type="project" value="UniProtKB-SubCell"/>
</dbReference>
<dbReference type="Gene3D" id="3.30.40.10">
    <property type="entry name" value="Zinc/RING finger domain, C3HC4 (zinc finger)"/>
    <property type="match status" value="1"/>
</dbReference>
<accession>A0A9J7L6V2</accession>
<dbReference type="SMART" id="SM00502">
    <property type="entry name" value="BBC"/>
    <property type="match status" value="1"/>
</dbReference>
<feature type="domain" description="Fibronectin type-III" evidence="10">
    <location>
        <begin position="363"/>
        <end position="456"/>
    </location>
</feature>
<dbReference type="Gene3D" id="4.10.830.40">
    <property type="match status" value="1"/>
</dbReference>
<dbReference type="PANTHER" id="PTHR24099:SF16">
    <property type="entry name" value="E3 UBIQUITIN-PROTEIN LIGASE MIDLINE-1-LIKE ISOFORM X1"/>
    <property type="match status" value="1"/>
</dbReference>
<keyword evidence="3" id="KW-0479">Metal-binding</keyword>
<protein>
    <submittedName>
        <fullName evidence="12">Probable E3 ubiquitin-protein ligase MID2</fullName>
    </submittedName>
</protein>
<evidence type="ECO:0000259" key="9">
    <source>
        <dbReference type="PROSITE" id="PS50119"/>
    </source>
</evidence>
<evidence type="ECO:0000256" key="2">
    <source>
        <dbReference type="ARBA" id="ARBA00022490"/>
    </source>
</evidence>
<dbReference type="KEGG" id="bfo:118416248"/>
<dbReference type="InterPro" id="IPR003649">
    <property type="entry name" value="Bbox_C"/>
</dbReference>
<dbReference type="CDD" id="cd19801">
    <property type="entry name" value="Bbox1_MID"/>
    <property type="match status" value="1"/>
</dbReference>
<reference evidence="12" key="2">
    <citation type="submission" date="2025-08" db="UniProtKB">
        <authorList>
            <consortium name="RefSeq"/>
        </authorList>
    </citation>
    <scope>IDENTIFICATION</scope>
    <source>
        <strain evidence="12">S238N-H82</strain>
        <tissue evidence="12">Testes</tissue>
    </source>
</reference>
<dbReference type="CDD" id="cd00063">
    <property type="entry name" value="FN3"/>
    <property type="match status" value="1"/>
</dbReference>
<dbReference type="InterPro" id="IPR001841">
    <property type="entry name" value="Znf_RING"/>
</dbReference>
<keyword evidence="5" id="KW-0833">Ubl conjugation pathway</keyword>
<dbReference type="PROSITE" id="PS50853">
    <property type="entry name" value="FN3"/>
    <property type="match status" value="1"/>
</dbReference>
<evidence type="ECO:0000256" key="6">
    <source>
        <dbReference type="ARBA" id="ARBA00022833"/>
    </source>
</evidence>
<keyword evidence="6" id="KW-0862">Zinc</keyword>
<organism evidence="11 12">
    <name type="scientific">Branchiostoma floridae</name>
    <name type="common">Florida lancelet</name>
    <name type="synonym">Amphioxus</name>
    <dbReference type="NCBI Taxonomy" id="7739"/>
    <lineage>
        <taxon>Eukaryota</taxon>
        <taxon>Metazoa</taxon>
        <taxon>Chordata</taxon>
        <taxon>Cephalochordata</taxon>
        <taxon>Leptocardii</taxon>
        <taxon>Amphioxiformes</taxon>
        <taxon>Branchiostomatidae</taxon>
        <taxon>Branchiostoma</taxon>
    </lineage>
</organism>
<dbReference type="SUPFAM" id="SSF49899">
    <property type="entry name" value="Concanavalin A-like lectins/glucanases"/>
    <property type="match status" value="1"/>
</dbReference>
<evidence type="ECO:0000256" key="3">
    <source>
        <dbReference type="ARBA" id="ARBA00022723"/>
    </source>
</evidence>
<evidence type="ECO:0000259" key="10">
    <source>
        <dbReference type="PROSITE" id="PS50853"/>
    </source>
</evidence>
<reference evidence="11" key="1">
    <citation type="journal article" date="2020" name="Nat. Ecol. Evol.">
        <title>Deeply conserved synteny resolves early events in vertebrate evolution.</title>
        <authorList>
            <person name="Simakov O."/>
            <person name="Marletaz F."/>
            <person name="Yue J.X."/>
            <person name="O'Connell B."/>
            <person name="Jenkins J."/>
            <person name="Brandt A."/>
            <person name="Calef R."/>
            <person name="Tung C.H."/>
            <person name="Huang T.K."/>
            <person name="Schmutz J."/>
            <person name="Satoh N."/>
            <person name="Yu J.K."/>
            <person name="Putnam N.H."/>
            <person name="Green R.E."/>
            <person name="Rokhsar D.S."/>
        </authorList>
    </citation>
    <scope>NUCLEOTIDE SEQUENCE [LARGE SCALE GENOMIC DNA]</scope>
    <source>
        <strain evidence="11">S238N-H82</strain>
    </source>
</reference>
<dbReference type="InterPro" id="IPR036116">
    <property type="entry name" value="FN3_sf"/>
</dbReference>
<keyword evidence="4 7" id="KW-0863">Zinc-finger</keyword>
<dbReference type="SUPFAM" id="SSF49265">
    <property type="entry name" value="Fibronectin type III"/>
    <property type="match status" value="1"/>
</dbReference>
<dbReference type="OrthoDB" id="9049620at2759"/>
<evidence type="ECO:0000256" key="1">
    <source>
        <dbReference type="ARBA" id="ARBA00004496"/>
    </source>
</evidence>
<dbReference type="PROSITE" id="PS00518">
    <property type="entry name" value="ZF_RING_1"/>
    <property type="match status" value="1"/>
</dbReference>
<dbReference type="PROSITE" id="PS50119">
    <property type="entry name" value="ZF_BBOX"/>
    <property type="match status" value="1"/>
</dbReference>
<dbReference type="Pfam" id="PF13445">
    <property type="entry name" value="zf-RING_UBOX"/>
    <property type="match status" value="1"/>
</dbReference>
<name>A0A9J7L6V2_BRAFL</name>
<dbReference type="SUPFAM" id="SSF57845">
    <property type="entry name" value="B-box zinc-binding domain"/>
    <property type="match status" value="1"/>
</dbReference>
<dbReference type="InterPro" id="IPR017907">
    <property type="entry name" value="Znf_RING_CS"/>
</dbReference>
<keyword evidence="2" id="KW-0963">Cytoplasm</keyword>
<evidence type="ECO:0000256" key="4">
    <source>
        <dbReference type="ARBA" id="ARBA00022771"/>
    </source>
</evidence>